<evidence type="ECO:0000313" key="2">
    <source>
        <dbReference type="Proteomes" id="UP000319191"/>
    </source>
</evidence>
<sequence length="76" mass="8853">MDYNDLQLEFERIFALPLWQRPIALATLAKARGISKPDARKAFDLFSSQKYREKYREQRSESGKIAVNNLPIDSHV</sequence>
<proteinExistence type="predicted"/>
<comment type="caution">
    <text evidence="1">The sequence shown here is derived from an EMBL/GenBank/DDBJ whole genome shotgun (WGS) entry which is preliminary data.</text>
</comment>
<dbReference type="AlphaFoldDB" id="A0A552IMV6"/>
<reference evidence="1 2" key="1">
    <citation type="submission" date="2019-01" db="EMBL/GenBank/DDBJ databases">
        <title>Coherence of Microcystis species and biogeography revealed through population genomics.</title>
        <authorList>
            <person name="Perez-Carrascal O.M."/>
            <person name="Terrat Y."/>
            <person name="Giani A."/>
            <person name="Fortin N."/>
            <person name="Tromas N."/>
            <person name="Shapiro B.J."/>
        </authorList>
    </citation>
    <scope>NUCLEOTIDE SEQUENCE [LARGE SCALE GENOMIC DNA]</scope>
    <source>
        <strain evidence="1">Mn_MB_F_20050700_S1D</strain>
    </source>
</reference>
<name>A0A552IMV6_9CHRO</name>
<protein>
    <submittedName>
        <fullName evidence="1">Uncharacterized protein</fullName>
    </submittedName>
</protein>
<dbReference type="Proteomes" id="UP000319191">
    <property type="component" value="Unassembled WGS sequence"/>
</dbReference>
<gene>
    <name evidence="1" type="ORF">EWV54_17245</name>
</gene>
<organism evidence="1 2">
    <name type="scientific">Microcystis novacekii Mn_MB_F_20050700_S1D</name>
    <dbReference type="NCBI Taxonomy" id="2486266"/>
    <lineage>
        <taxon>Bacteria</taxon>
        <taxon>Bacillati</taxon>
        <taxon>Cyanobacteriota</taxon>
        <taxon>Cyanophyceae</taxon>
        <taxon>Oscillatoriophycideae</taxon>
        <taxon>Chroococcales</taxon>
        <taxon>Microcystaceae</taxon>
        <taxon>Microcystis</taxon>
    </lineage>
</organism>
<dbReference type="EMBL" id="SFAV01000240">
    <property type="protein sequence ID" value="TRU84797.1"/>
    <property type="molecule type" value="Genomic_DNA"/>
</dbReference>
<accession>A0A552IMV6</accession>
<evidence type="ECO:0000313" key="1">
    <source>
        <dbReference type="EMBL" id="TRU84797.1"/>
    </source>
</evidence>